<dbReference type="GO" id="GO:0005524">
    <property type="term" value="F:ATP binding"/>
    <property type="evidence" value="ECO:0007669"/>
    <property type="project" value="UniProtKB-UniRule"/>
</dbReference>
<evidence type="ECO:0000256" key="10">
    <source>
        <dbReference type="RuleBase" id="RU003410"/>
    </source>
</evidence>
<dbReference type="InterPro" id="IPR013346">
    <property type="entry name" value="NrdE_NrdA_C"/>
</dbReference>
<keyword evidence="6 10" id="KW-0215">Deoxyribonucleotide synthesis</keyword>
<dbReference type="PANTHER" id="PTHR11573:SF6">
    <property type="entry name" value="RIBONUCLEOSIDE-DIPHOSPHATE REDUCTASE LARGE SUBUNIT"/>
    <property type="match status" value="1"/>
</dbReference>
<dbReference type="Pfam" id="PF03477">
    <property type="entry name" value="ATP-cone"/>
    <property type="match status" value="2"/>
</dbReference>
<comment type="catalytic activity">
    <reaction evidence="8 10">
        <text>a 2'-deoxyribonucleoside 5'-diphosphate + [thioredoxin]-disulfide + H2O = a ribonucleoside 5'-diphosphate + [thioredoxin]-dithiol</text>
        <dbReference type="Rhea" id="RHEA:23252"/>
        <dbReference type="Rhea" id="RHEA-COMP:10698"/>
        <dbReference type="Rhea" id="RHEA-COMP:10700"/>
        <dbReference type="ChEBI" id="CHEBI:15377"/>
        <dbReference type="ChEBI" id="CHEBI:29950"/>
        <dbReference type="ChEBI" id="CHEBI:50058"/>
        <dbReference type="ChEBI" id="CHEBI:57930"/>
        <dbReference type="ChEBI" id="CHEBI:73316"/>
        <dbReference type="EC" id="1.17.4.1"/>
    </reaction>
</comment>
<keyword evidence="4 9" id="KW-0067">ATP-binding</keyword>
<dbReference type="NCBIfam" id="NF005544">
    <property type="entry name" value="PRK07207.1"/>
    <property type="match status" value="1"/>
</dbReference>
<dbReference type="InterPro" id="IPR013509">
    <property type="entry name" value="RNR_lsu_N"/>
</dbReference>
<evidence type="ECO:0000256" key="8">
    <source>
        <dbReference type="ARBA" id="ARBA00047754"/>
    </source>
</evidence>
<evidence type="ECO:0000313" key="12">
    <source>
        <dbReference type="EMBL" id="PIR93947.1"/>
    </source>
</evidence>
<proteinExistence type="inferred from homology"/>
<keyword evidence="5 10" id="KW-0560">Oxidoreductase</keyword>
<feature type="domain" description="ATP-cone" evidence="11">
    <location>
        <begin position="5"/>
        <end position="100"/>
    </location>
</feature>
<dbReference type="NCBIfam" id="TIGR02506">
    <property type="entry name" value="NrdE_NrdA"/>
    <property type="match status" value="1"/>
</dbReference>
<reference evidence="13" key="1">
    <citation type="submission" date="2017-09" db="EMBL/GenBank/DDBJ databases">
        <title>Depth-based differentiation of microbial function through sediment-hosted aquifers and enrichment of novel symbionts in the deep terrestrial subsurface.</title>
        <authorList>
            <person name="Probst A.J."/>
            <person name="Ladd B."/>
            <person name="Jarett J.K."/>
            <person name="Geller-Mcgrath D.E."/>
            <person name="Sieber C.M.K."/>
            <person name="Emerson J.B."/>
            <person name="Anantharaman K."/>
            <person name="Thomas B.C."/>
            <person name="Malmstrom R."/>
            <person name="Stieglmeier M."/>
            <person name="Klingl A."/>
            <person name="Woyke T."/>
            <person name="Ryan C.M."/>
            <person name="Banfield J.F."/>
        </authorList>
    </citation>
    <scope>NUCLEOTIDE SEQUENCE [LARGE SCALE GENOMIC DNA]</scope>
</reference>
<protein>
    <recommendedName>
        <fullName evidence="10">Ribonucleoside-diphosphate reductase</fullName>
        <ecNumber evidence="10">1.17.4.1</ecNumber>
    </recommendedName>
</protein>
<dbReference type="Gene3D" id="3.20.70.20">
    <property type="match status" value="1"/>
</dbReference>
<evidence type="ECO:0000256" key="7">
    <source>
        <dbReference type="ARBA" id="ARBA00024942"/>
    </source>
</evidence>
<evidence type="ECO:0000313" key="13">
    <source>
        <dbReference type="Proteomes" id="UP000229901"/>
    </source>
</evidence>
<evidence type="ECO:0000259" key="11">
    <source>
        <dbReference type="PROSITE" id="PS51161"/>
    </source>
</evidence>
<dbReference type="InterPro" id="IPR005144">
    <property type="entry name" value="ATP-cone_dom"/>
</dbReference>
<dbReference type="Proteomes" id="UP000229901">
    <property type="component" value="Unassembled WGS sequence"/>
</dbReference>
<dbReference type="GO" id="GO:0009263">
    <property type="term" value="P:deoxyribonucleotide biosynthetic process"/>
    <property type="evidence" value="ECO:0007669"/>
    <property type="project" value="UniProtKB-KW"/>
</dbReference>
<keyword evidence="2" id="KW-0021">Allosteric enzyme</keyword>
<dbReference type="InterPro" id="IPR000788">
    <property type="entry name" value="RNR_lg_C"/>
</dbReference>
<dbReference type="FunFam" id="3.20.70.20:FF:000009">
    <property type="entry name" value="Ribonucleoside-diphosphate reductase"/>
    <property type="match status" value="1"/>
</dbReference>
<dbReference type="PRINTS" id="PR01183">
    <property type="entry name" value="RIBORDTASEM1"/>
</dbReference>
<comment type="function">
    <text evidence="7 10">Provides the precursors necessary for DNA synthesis. Catalyzes the biosynthesis of deoxyribonucleotides from the corresponding ribonucleotides.</text>
</comment>
<dbReference type="InterPro" id="IPR039718">
    <property type="entry name" value="Rrm1"/>
</dbReference>
<gene>
    <name evidence="12" type="ORF">COT97_03905</name>
</gene>
<dbReference type="AlphaFoldDB" id="A0A2H0V4B9"/>
<dbReference type="SUPFAM" id="SSF51998">
    <property type="entry name" value="PFL-like glycyl radical enzymes"/>
    <property type="match status" value="1"/>
</dbReference>
<evidence type="ECO:0000256" key="9">
    <source>
        <dbReference type="PROSITE-ProRule" id="PRU00492"/>
    </source>
</evidence>
<dbReference type="GO" id="GO:0004748">
    <property type="term" value="F:ribonucleoside-diphosphate reductase activity, thioredoxin disulfide as acceptor"/>
    <property type="evidence" value="ECO:0007669"/>
    <property type="project" value="UniProtKB-EC"/>
</dbReference>
<dbReference type="UniPathway" id="UPA00326"/>
<accession>A0A2H0V4B9</accession>
<comment type="caution">
    <text evidence="12">The sequence shown here is derived from an EMBL/GenBank/DDBJ whole genome shotgun (WGS) entry which is preliminary data.</text>
</comment>
<name>A0A2H0V4B9_9BACT</name>
<dbReference type="PANTHER" id="PTHR11573">
    <property type="entry name" value="RIBONUCLEOSIDE-DIPHOSPHATE REDUCTASE LARGE CHAIN"/>
    <property type="match status" value="1"/>
</dbReference>
<dbReference type="Pfam" id="PF02867">
    <property type="entry name" value="Ribonuc_red_lgC"/>
    <property type="match status" value="1"/>
</dbReference>
<evidence type="ECO:0000256" key="5">
    <source>
        <dbReference type="ARBA" id="ARBA00023002"/>
    </source>
</evidence>
<evidence type="ECO:0000256" key="1">
    <source>
        <dbReference type="ARBA" id="ARBA00010406"/>
    </source>
</evidence>
<organism evidence="12 13">
    <name type="scientific">Candidatus Falkowbacteria bacterium CG10_big_fil_rev_8_21_14_0_10_39_11</name>
    <dbReference type="NCBI Taxonomy" id="1974565"/>
    <lineage>
        <taxon>Bacteria</taxon>
        <taxon>Candidatus Falkowiibacteriota</taxon>
    </lineage>
</organism>
<dbReference type="CDD" id="cd01679">
    <property type="entry name" value="RNR_I"/>
    <property type="match status" value="1"/>
</dbReference>
<dbReference type="PROSITE" id="PS00089">
    <property type="entry name" value="RIBORED_LARGE"/>
    <property type="match status" value="1"/>
</dbReference>
<evidence type="ECO:0000256" key="2">
    <source>
        <dbReference type="ARBA" id="ARBA00022533"/>
    </source>
</evidence>
<dbReference type="EMBL" id="PFAP01000028">
    <property type="protein sequence ID" value="PIR93947.1"/>
    <property type="molecule type" value="Genomic_DNA"/>
</dbReference>
<feature type="domain" description="ATP-cone" evidence="11">
    <location>
        <begin position="116"/>
        <end position="206"/>
    </location>
</feature>
<keyword evidence="3 9" id="KW-0547">Nucleotide-binding</keyword>
<comment type="similarity">
    <text evidence="1 10">Belongs to the ribonucleoside diphosphate reductase large chain family.</text>
</comment>
<dbReference type="InterPro" id="IPR008926">
    <property type="entry name" value="RNR_R1-su_N"/>
</dbReference>
<evidence type="ECO:0000256" key="3">
    <source>
        <dbReference type="ARBA" id="ARBA00022741"/>
    </source>
</evidence>
<dbReference type="SUPFAM" id="SSF48168">
    <property type="entry name" value="R1 subunit of ribonucleotide reductase, N-terminal domain"/>
    <property type="match status" value="1"/>
</dbReference>
<sequence length="943" mass="108095">MQQTLKIKKRNGNIVDFDSQKIKIAIGKAAEAAGDKIENGLLQGISQEVIKGLENNFFEKELTPEVEDVQNFVEKKLMEKGFFRTAKDYIIYRYEHSKQREEEKKQIQTKVEQNQLFVTKRDGRKEKFSLDKLKMFLEHFNEGYQNTIDIEGIARQTQKELFDGIETAEIQNAVMLSTRARIEQDPAYSKVAAKILANTIYKEVIDRNLDIDQLQEKHQEAFVKNIKSAVRKGILDVKVLLFDLDRLSKAIDLSRDEQFHYLGLQTLYDRYFIKDPEYNLLLETPQMFWMRVAMGLAIEEKNQDERAEEFYHIMSTLHYVPSTPTLFHAGTAHPQLSSCYLTTVEDSLDHIFKSIGDNAQLSKWSGGIGNDWTNIRGMGSLIKGTRVESQGVVPFLKIANDTTVAINRSGRRRGATCAYLEAWHYDFEDFLELRRNTGDERRRTHDMNTAAWIPDLFMKRIAEDNDWTFFSTDEVPDLHHIYGKEFEKRYEHYEKMAAEGKIKLFRTIKAKELWRKMLTMLFETGHPWITFKDPSNVRSPQDHVGVVHNSNLCTEITLNTSADETAVCNLGSINLAKHIANGELDKEKLEKTIAIAMRMLDNVVDINFYPTIEAKNSNLRHRPVGLGIMGYQDALYLQNINFDCDKAVKFADESMEFISYHAILGSSKLAAEKGAYQTFPGSKWDRGIMPVDTVELLEKERGQSIPIDKSAKMNWTVVREEIKKNGMRNSNCMAVAPTATISNIAGCSPTIEPIYKNIYVKSNMSGEFTIVNKYLVEELKKINLWNDEMLGQLKRHDGDISAIEVIPKEIREKYKETFAVETEWLIKAAAHRGKWIDQSQSMNVFLKTTSGKRISEVYQYAWKLGLKTTYYLRTLAASGIEKSTLGIKEQNITSRTNTDASNLSDKIKQQAQTEVPVAITQQITDPEEVKLCKIADPDCEACQ</sequence>
<dbReference type="EC" id="1.17.4.1" evidence="10"/>
<dbReference type="PROSITE" id="PS51161">
    <property type="entry name" value="ATP_CONE"/>
    <property type="match status" value="2"/>
</dbReference>
<evidence type="ECO:0000256" key="4">
    <source>
        <dbReference type="ARBA" id="ARBA00022840"/>
    </source>
</evidence>
<dbReference type="GO" id="GO:0005971">
    <property type="term" value="C:ribonucleoside-diphosphate reductase complex"/>
    <property type="evidence" value="ECO:0007669"/>
    <property type="project" value="TreeGrafter"/>
</dbReference>
<dbReference type="Pfam" id="PF00317">
    <property type="entry name" value="Ribonuc_red_lgN"/>
    <property type="match status" value="1"/>
</dbReference>
<evidence type="ECO:0000256" key="6">
    <source>
        <dbReference type="ARBA" id="ARBA00023116"/>
    </source>
</evidence>